<organism evidence="2 3">
    <name type="scientific">Papaver somniferum</name>
    <name type="common">Opium poppy</name>
    <dbReference type="NCBI Taxonomy" id="3469"/>
    <lineage>
        <taxon>Eukaryota</taxon>
        <taxon>Viridiplantae</taxon>
        <taxon>Streptophyta</taxon>
        <taxon>Embryophyta</taxon>
        <taxon>Tracheophyta</taxon>
        <taxon>Spermatophyta</taxon>
        <taxon>Magnoliopsida</taxon>
        <taxon>Ranunculales</taxon>
        <taxon>Papaveraceae</taxon>
        <taxon>Papaveroideae</taxon>
        <taxon>Papaver</taxon>
    </lineage>
</organism>
<sequence length="96" mass="11040">MKARDRLISKNMLKLLLVLIQDSEGKGSRVELDEMGIGIWMSWNGVEFHSENCWCCNEEHEMMFGVSGASSGHACWEELGIVMLQWQEKDCIYVQL</sequence>
<protein>
    <submittedName>
        <fullName evidence="2">Uncharacterized protein</fullName>
    </submittedName>
</protein>
<gene>
    <name evidence="2" type="ORF">C5167_009070</name>
</gene>
<evidence type="ECO:0000313" key="3">
    <source>
        <dbReference type="Proteomes" id="UP000316621"/>
    </source>
</evidence>
<keyword evidence="3" id="KW-1185">Reference proteome</keyword>
<dbReference type="AlphaFoldDB" id="A0A4Y7JXS5"/>
<dbReference type="EMBL" id="CM010720">
    <property type="protein sequence ID" value="RZC65376.1"/>
    <property type="molecule type" value="Genomic_DNA"/>
</dbReference>
<evidence type="ECO:0000256" key="1">
    <source>
        <dbReference type="SAM" id="SignalP"/>
    </source>
</evidence>
<dbReference type="Proteomes" id="UP000316621">
    <property type="component" value="Chromosome 6"/>
</dbReference>
<feature type="chain" id="PRO_5021321081" evidence="1">
    <location>
        <begin position="28"/>
        <end position="96"/>
    </location>
</feature>
<reference evidence="2 3" key="1">
    <citation type="journal article" date="2018" name="Science">
        <title>The opium poppy genome and morphinan production.</title>
        <authorList>
            <person name="Guo L."/>
            <person name="Winzer T."/>
            <person name="Yang X."/>
            <person name="Li Y."/>
            <person name="Ning Z."/>
            <person name="He Z."/>
            <person name="Teodor R."/>
            <person name="Lu Y."/>
            <person name="Bowser T.A."/>
            <person name="Graham I.A."/>
            <person name="Ye K."/>
        </authorList>
    </citation>
    <scope>NUCLEOTIDE SEQUENCE [LARGE SCALE GENOMIC DNA]</scope>
    <source>
        <strain evidence="3">cv. HN1</strain>
        <tissue evidence="2">Leaves</tissue>
    </source>
</reference>
<keyword evidence="1" id="KW-0732">Signal</keyword>
<dbReference type="Gramene" id="RZC65376">
    <property type="protein sequence ID" value="RZC65376"/>
    <property type="gene ID" value="C5167_009070"/>
</dbReference>
<feature type="signal peptide" evidence="1">
    <location>
        <begin position="1"/>
        <end position="27"/>
    </location>
</feature>
<name>A0A4Y7JXS5_PAPSO</name>
<proteinExistence type="predicted"/>
<accession>A0A4Y7JXS5</accession>
<evidence type="ECO:0000313" key="2">
    <source>
        <dbReference type="EMBL" id="RZC65376.1"/>
    </source>
</evidence>